<comment type="caution">
    <text evidence="3">The sequence shown here is derived from an EMBL/GenBank/DDBJ whole genome shotgun (WGS) entry which is preliminary data.</text>
</comment>
<feature type="transmembrane region" description="Helical" evidence="2">
    <location>
        <begin position="200"/>
        <end position="220"/>
    </location>
</feature>
<keyword evidence="2" id="KW-0812">Transmembrane</keyword>
<gene>
    <name evidence="3" type="ORF">TrCOL_g2180</name>
</gene>
<feature type="transmembrane region" description="Helical" evidence="2">
    <location>
        <begin position="49"/>
        <end position="70"/>
    </location>
</feature>
<evidence type="ECO:0000313" key="3">
    <source>
        <dbReference type="EMBL" id="GMI28774.1"/>
    </source>
</evidence>
<keyword evidence="2" id="KW-1133">Transmembrane helix</keyword>
<accession>A0A9W7L3G8</accession>
<evidence type="ECO:0000313" key="4">
    <source>
        <dbReference type="Proteomes" id="UP001165065"/>
    </source>
</evidence>
<feature type="transmembrane region" description="Helical" evidence="2">
    <location>
        <begin position="160"/>
        <end position="179"/>
    </location>
</feature>
<keyword evidence="2" id="KW-0472">Membrane</keyword>
<feature type="region of interest" description="Disordered" evidence="1">
    <location>
        <begin position="383"/>
        <end position="432"/>
    </location>
</feature>
<dbReference type="AlphaFoldDB" id="A0A9W7L3G8"/>
<name>A0A9W7L3G8_9STRA</name>
<dbReference type="OrthoDB" id="193194at2759"/>
<reference evidence="4" key="1">
    <citation type="journal article" date="2023" name="Commun. Biol.">
        <title>Genome analysis of Parmales, the sister group of diatoms, reveals the evolutionary specialization of diatoms from phago-mixotrophs to photoautotrophs.</title>
        <authorList>
            <person name="Ban H."/>
            <person name="Sato S."/>
            <person name="Yoshikawa S."/>
            <person name="Yamada K."/>
            <person name="Nakamura Y."/>
            <person name="Ichinomiya M."/>
            <person name="Sato N."/>
            <person name="Blanc-Mathieu R."/>
            <person name="Endo H."/>
            <person name="Kuwata A."/>
            <person name="Ogata H."/>
        </authorList>
    </citation>
    <scope>NUCLEOTIDE SEQUENCE [LARGE SCALE GENOMIC DNA]</scope>
</reference>
<sequence>MHSIGGRYDDSCPICDEDFDCTFGQEGCICSKLGEYCFSQYNKYHLYDIFWVSAFLIHLYLLYSSGFFFWEIFKRKATACCPSCLPACCFDEGSSSRPVSSRPISGRIGSDRKFSAMESIIILTFAGCALRFTWIVSIVNGRNASSILVSPPVESIILKVPQVFWIGAFLYTALVWRRLGDQCSTLSSGKSSQKKAYNKLSFKINLFNIILIGCLVPTYVVGNLHYPYLVWWVDYILMGCVLAVAFMGVRFGWQLINQLETSILAETLIPTIKYVLRLSSIGTWIVIILSLVYNLYLRGTSEWCALGYATCVHHIAEPLLVTALLKTKRDSHKRTQLTKKRESKSQVGGIGARAMSSRSTFKGGSFRNSAKIPAGSMRFTEMKSECETIKEGEGRDSQAPRKMSKREASDSKMRRLELEKESVPKSPTSALL</sequence>
<feature type="transmembrane region" description="Helical" evidence="2">
    <location>
        <begin position="274"/>
        <end position="293"/>
    </location>
</feature>
<protein>
    <submittedName>
        <fullName evidence="3">Uncharacterized protein</fullName>
    </submittedName>
</protein>
<dbReference type="Proteomes" id="UP001165065">
    <property type="component" value="Unassembled WGS sequence"/>
</dbReference>
<organism evidence="3 4">
    <name type="scientific">Triparma columacea</name>
    <dbReference type="NCBI Taxonomy" id="722753"/>
    <lineage>
        <taxon>Eukaryota</taxon>
        <taxon>Sar</taxon>
        <taxon>Stramenopiles</taxon>
        <taxon>Ochrophyta</taxon>
        <taxon>Bolidophyceae</taxon>
        <taxon>Parmales</taxon>
        <taxon>Triparmaceae</taxon>
        <taxon>Triparma</taxon>
    </lineage>
</organism>
<feature type="compositionally biased region" description="Basic and acidic residues" evidence="1">
    <location>
        <begin position="383"/>
        <end position="423"/>
    </location>
</feature>
<dbReference type="EMBL" id="BRYA01000669">
    <property type="protein sequence ID" value="GMI28774.1"/>
    <property type="molecule type" value="Genomic_DNA"/>
</dbReference>
<feature type="transmembrane region" description="Helical" evidence="2">
    <location>
        <begin position="305"/>
        <end position="325"/>
    </location>
</feature>
<feature type="transmembrane region" description="Helical" evidence="2">
    <location>
        <begin position="232"/>
        <end position="253"/>
    </location>
</feature>
<keyword evidence="4" id="KW-1185">Reference proteome</keyword>
<evidence type="ECO:0000256" key="2">
    <source>
        <dbReference type="SAM" id="Phobius"/>
    </source>
</evidence>
<proteinExistence type="predicted"/>
<feature type="transmembrane region" description="Helical" evidence="2">
    <location>
        <begin position="120"/>
        <end position="140"/>
    </location>
</feature>
<evidence type="ECO:0000256" key="1">
    <source>
        <dbReference type="SAM" id="MobiDB-lite"/>
    </source>
</evidence>